<evidence type="ECO:0000313" key="2">
    <source>
        <dbReference type="Proteomes" id="UP001241092"/>
    </source>
</evidence>
<dbReference type="EMBL" id="AP027452">
    <property type="protein sequence ID" value="BDY27488.1"/>
    <property type="molecule type" value="Genomic_DNA"/>
</dbReference>
<name>A0AAI8TRN7_MYCME</name>
<sequence length="96" mass="10382">MSGIPFRIKIEHMFEDNASWELALCIGESVADEAMMMAWRMSMIGELLNRHIAEVEAEDDDPGFVLVTGFCPHGRRGGGGDAFVAVGGVAGRVVDQ</sequence>
<dbReference type="AlphaFoldDB" id="A0AAI8TRN7"/>
<evidence type="ECO:0000313" key="1">
    <source>
        <dbReference type="EMBL" id="BDY27488.1"/>
    </source>
</evidence>
<organism evidence="1 2">
    <name type="scientific">Mycolicibacterium mageritense</name>
    <name type="common">Mycobacterium mageritense</name>
    <dbReference type="NCBI Taxonomy" id="53462"/>
    <lineage>
        <taxon>Bacteria</taxon>
        <taxon>Bacillati</taxon>
        <taxon>Actinomycetota</taxon>
        <taxon>Actinomycetes</taxon>
        <taxon>Mycobacteriales</taxon>
        <taxon>Mycobacteriaceae</taxon>
        <taxon>Mycolicibacterium</taxon>
    </lineage>
</organism>
<gene>
    <name evidence="1" type="ORF">hbim_01411</name>
</gene>
<reference evidence="1" key="1">
    <citation type="submission" date="2023-03" db="EMBL/GenBank/DDBJ databases">
        <title>Draft genome sequence of a Mycolicibacterium mageritense strain H4_3_1 isolated from a hybrid biological-inorganic system reactor.</title>
        <authorList>
            <person name="Feng X."/>
            <person name="Kazama D."/>
            <person name="Sato K."/>
            <person name="Kobayashi H."/>
        </authorList>
    </citation>
    <scope>NUCLEOTIDE SEQUENCE</scope>
    <source>
        <strain evidence="1">H4_3_1</strain>
    </source>
</reference>
<accession>A0AAI8TRN7</accession>
<dbReference type="Proteomes" id="UP001241092">
    <property type="component" value="Chromosome"/>
</dbReference>
<protein>
    <submittedName>
        <fullName evidence="1">Uncharacterized protein</fullName>
    </submittedName>
</protein>
<proteinExistence type="predicted"/>